<evidence type="ECO:0008006" key="4">
    <source>
        <dbReference type="Google" id="ProtNLM"/>
    </source>
</evidence>
<feature type="transmembrane region" description="Helical" evidence="1">
    <location>
        <begin position="34"/>
        <end position="57"/>
    </location>
</feature>
<reference evidence="2 3" key="1">
    <citation type="submission" date="2019-10" db="EMBL/GenBank/DDBJ databases">
        <authorList>
            <person name="Wolf R A."/>
        </authorList>
    </citation>
    <scope>NUCLEOTIDE SEQUENCE [LARGE SCALE GENOMIC DNA]</scope>
    <source>
        <strain evidence="2">Collinsella_aerofaciens_AK_138A</strain>
    </source>
</reference>
<keyword evidence="1" id="KW-0812">Transmembrane</keyword>
<dbReference type="Proteomes" id="UP000330807">
    <property type="component" value="Unassembled WGS sequence"/>
</dbReference>
<dbReference type="EMBL" id="CABWIH010000029">
    <property type="protein sequence ID" value="VWL91198.1"/>
    <property type="molecule type" value="Genomic_DNA"/>
</dbReference>
<evidence type="ECO:0000313" key="2">
    <source>
        <dbReference type="EMBL" id="VWL91198.1"/>
    </source>
</evidence>
<gene>
    <name evidence="2" type="ORF">LMKDKBCB_01280</name>
</gene>
<dbReference type="InterPro" id="IPR019277">
    <property type="entry name" value="DUF2304"/>
</dbReference>
<organism evidence="2 3">
    <name type="scientific">Collinsella aerofaciens</name>
    <dbReference type="NCBI Taxonomy" id="74426"/>
    <lineage>
        <taxon>Bacteria</taxon>
        <taxon>Bacillati</taxon>
        <taxon>Actinomycetota</taxon>
        <taxon>Coriobacteriia</taxon>
        <taxon>Coriobacteriales</taxon>
        <taxon>Coriobacteriaceae</taxon>
        <taxon>Collinsella</taxon>
    </lineage>
</organism>
<dbReference type="RefSeq" id="WP_156063009.1">
    <property type="nucleotide sequence ID" value="NZ_CABWIH010000029.1"/>
</dbReference>
<evidence type="ECO:0000256" key="1">
    <source>
        <dbReference type="SAM" id="Phobius"/>
    </source>
</evidence>
<sequence>MTLPLRIALFAASLLTFGYMTVKIRDSKMRLEDSLFWFCFSALLLLASIFPQVFFWLSNLVGTMAPSNFVFLFFIFILLIVCFRLSVRLSQLDTKLRELTQQLAIEKLERHHNDESRSKRG</sequence>
<name>A0A5K1IRY4_9ACTN</name>
<dbReference type="Pfam" id="PF10066">
    <property type="entry name" value="DUF2304"/>
    <property type="match status" value="1"/>
</dbReference>
<accession>A0A5K1IRY4</accession>
<feature type="transmembrane region" description="Helical" evidence="1">
    <location>
        <begin position="6"/>
        <end position="22"/>
    </location>
</feature>
<proteinExistence type="predicted"/>
<protein>
    <recommendedName>
        <fullName evidence="4">DUF2304 domain-containing protein</fullName>
    </recommendedName>
</protein>
<keyword evidence="1" id="KW-1133">Transmembrane helix</keyword>
<keyword evidence="1" id="KW-0472">Membrane</keyword>
<dbReference type="AlphaFoldDB" id="A0A5K1IRY4"/>
<feature type="transmembrane region" description="Helical" evidence="1">
    <location>
        <begin position="69"/>
        <end position="87"/>
    </location>
</feature>
<evidence type="ECO:0000313" key="3">
    <source>
        <dbReference type="Proteomes" id="UP000330807"/>
    </source>
</evidence>